<gene>
    <name evidence="1" type="ORF">TraAM80_01977</name>
</gene>
<reference evidence="1 2" key="1">
    <citation type="journal article" date="2018" name="BMC Genomics">
        <title>Genomic comparison of Trypanosoma conorhini and Trypanosoma rangeli to Trypanosoma cruzi strains of high and low virulence.</title>
        <authorList>
            <person name="Bradwell K.R."/>
            <person name="Koparde V.N."/>
            <person name="Matveyev A.V."/>
            <person name="Serrano M.G."/>
            <person name="Alves J.M."/>
            <person name="Parikh H."/>
            <person name="Huang B."/>
            <person name="Lee V."/>
            <person name="Espinosa-Alvarez O."/>
            <person name="Ortiz P.A."/>
            <person name="Costa-Martins A.G."/>
            <person name="Teixeira M.M."/>
            <person name="Buck G.A."/>
        </authorList>
    </citation>
    <scope>NUCLEOTIDE SEQUENCE [LARGE SCALE GENOMIC DNA]</scope>
    <source>
        <strain evidence="1 2">AM80</strain>
    </source>
</reference>
<dbReference type="AlphaFoldDB" id="A0A422NWY2"/>
<organism evidence="1 2">
    <name type="scientific">Trypanosoma rangeli</name>
    <dbReference type="NCBI Taxonomy" id="5698"/>
    <lineage>
        <taxon>Eukaryota</taxon>
        <taxon>Discoba</taxon>
        <taxon>Euglenozoa</taxon>
        <taxon>Kinetoplastea</taxon>
        <taxon>Metakinetoplastina</taxon>
        <taxon>Trypanosomatida</taxon>
        <taxon>Trypanosomatidae</taxon>
        <taxon>Trypanosoma</taxon>
        <taxon>Herpetosoma</taxon>
    </lineage>
</organism>
<dbReference type="RefSeq" id="XP_029241264.1">
    <property type="nucleotide sequence ID" value="XM_029378997.1"/>
</dbReference>
<sequence>MQHRDAAAAHLQQQRYGCLDDPLPLFSGRLLWNGIPFARELGFPLKYFPFRLQREKLMKMSMHHSKAPTKTGWLQPHCCPDIGALAAATLLLVSHRRKGRCS</sequence>
<protein>
    <submittedName>
        <fullName evidence="1">Uncharacterized protein</fullName>
    </submittedName>
</protein>
<dbReference type="GeneID" id="40325910"/>
<dbReference type="EMBL" id="MKGL01000040">
    <property type="protein sequence ID" value="RNF09925.1"/>
    <property type="molecule type" value="Genomic_DNA"/>
</dbReference>
<keyword evidence="2" id="KW-1185">Reference proteome</keyword>
<accession>A0A422NWY2</accession>
<proteinExistence type="predicted"/>
<name>A0A422NWY2_TRYRA</name>
<evidence type="ECO:0000313" key="1">
    <source>
        <dbReference type="EMBL" id="RNF09925.1"/>
    </source>
</evidence>
<dbReference type="Proteomes" id="UP000283634">
    <property type="component" value="Unassembled WGS sequence"/>
</dbReference>
<evidence type="ECO:0000313" key="2">
    <source>
        <dbReference type="Proteomes" id="UP000283634"/>
    </source>
</evidence>
<comment type="caution">
    <text evidence="1">The sequence shown here is derived from an EMBL/GenBank/DDBJ whole genome shotgun (WGS) entry which is preliminary data.</text>
</comment>